<reference evidence="3" key="1">
    <citation type="submission" date="2023-03" db="EMBL/GenBank/DDBJ databases">
        <title>Chitinimonas shenzhenensis gen. nov., sp. nov., a novel member of family Burkholderiaceae isolated from activated sludge collected in Shen Zhen, China.</title>
        <authorList>
            <person name="Wang X."/>
        </authorList>
    </citation>
    <scope>NUCLEOTIDE SEQUENCE</scope>
    <source>
        <strain evidence="3">DQS-5</strain>
    </source>
</reference>
<dbReference type="Pfam" id="PF00462">
    <property type="entry name" value="Glutaredoxin"/>
    <property type="match status" value="1"/>
</dbReference>
<dbReference type="PROSITE" id="PS51354">
    <property type="entry name" value="GLUTAREDOXIN_2"/>
    <property type="match status" value="1"/>
</dbReference>
<dbReference type="EMBL" id="JARRAF010000014">
    <property type="protein sequence ID" value="MDK2125016.1"/>
    <property type="molecule type" value="Genomic_DNA"/>
</dbReference>
<dbReference type="RefSeq" id="WP_284101328.1">
    <property type="nucleotide sequence ID" value="NZ_JARRAF010000014.1"/>
</dbReference>
<proteinExistence type="predicted"/>
<feature type="signal peptide" evidence="1">
    <location>
        <begin position="1"/>
        <end position="23"/>
    </location>
</feature>
<keyword evidence="4" id="KW-1185">Reference proteome</keyword>
<protein>
    <submittedName>
        <fullName evidence="3">Glutaredoxin family protein</fullName>
    </submittedName>
</protein>
<comment type="caution">
    <text evidence="3">The sequence shown here is derived from an EMBL/GenBank/DDBJ whole genome shotgun (WGS) entry which is preliminary data.</text>
</comment>
<dbReference type="SUPFAM" id="SSF52833">
    <property type="entry name" value="Thioredoxin-like"/>
    <property type="match status" value="1"/>
</dbReference>
<organism evidence="3 4">
    <name type="scientific">Parachitinimonas caeni</name>
    <dbReference type="NCBI Taxonomy" id="3031301"/>
    <lineage>
        <taxon>Bacteria</taxon>
        <taxon>Pseudomonadati</taxon>
        <taxon>Pseudomonadota</taxon>
        <taxon>Betaproteobacteria</taxon>
        <taxon>Neisseriales</taxon>
        <taxon>Chitinibacteraceae</taxon>
        <taxon>Parachitinimonas</taxon>
    </lineage>
</organism>
<dbReference type="PANTHER" id="PTHR34386:SF1">
    <property type="entry name" value="GLUTAREDOXIN-LIKE PROTEIN NRDH"/>
    <property type="match status" value="1"/>
</dbReference>
<dbReference type="PANTHER" id="PTHR34386">
    <property type="entry name" value="GLUTAREDOXIN"/>
    <property type="match status" value="1"/>
</dbReference>
<dbReference type="Gene3D" id="3.40.30.10">
    <property type="entry name" value="Glutaredoxin"/>
    <property type="match status" value="1"/>
</dbReference>
<dbReference type="PROSITE" id="PS51257">
    <property type="entry name" value="PROKAR_LIPOPROTEIN"/>
    <property type="match status" value="1"/>
</dbReference>
<evidence type="ECO:0000259" key="2">
    <source>
        <dbReference type="Pfam" id="PF00462"/>
    </source>
</evidence>
<evidence type="ECO:0000313" key="4">
    <source>
        <dbReference type="Proteomes" id="UP001172778"/>
    </source>
</evidence>
<sequence>MRHTPLPKLAILMLAGCCLLITACKPEQDGAAKVAPHASTATTKVAVQIYGTEWCGHCQHAREYMAEHKIAFSDHDVEKDPAAQEKFRELDGRGVPLIIVGDQVLHGFSEESFEQAWQNQNSPST</sequence>
<dbReference type="InterPro" id="IPR002109">
    <property type="entry name" value="Glutaredoxin"/>
</dbReference>
<name>A0ABT7DY70_9NEIS</name>
<dbReference type="Proteomes" id="UP001172778">
    <property type="component" value="Unassembled WGS sequence"/>
</dbReference>
<dbReference type="CDD" id="cd02976">
    <property type="entry name" value="NrdH"/>
    <property type="match status" value="1"/>
</dbReference>
<evidence type="ECO:0000256" key="1">
    <source>
        <dbReference type="SAM" id="SignalP"/>
    </source>
</evidence>
<dbReference type="InterPro" id="IPR051548">
    <property type="entry name" value="Grx-like_ET"/>
</dbReference>
<keyword evidence="1" id="KW-0732">Signal</keyword>
<feature type="chain" id="PRO_5047060918" evidence="1">
    <location>
        <begin position="24"/>
        <end position="125"/>
    </location>
</feature>
<feature type="domain" description="Glutaredoxin" evidence="2">
    <location>
        <begin position="47"/>
        <end position="104"/>
    </location>
</feature>
<dbReference type="InterPro" id="IPR036249">
    <property type="entry name" value="Thioredoxin-like_sf"/>
</dbReference>
<gene>
    <name evidence="3" type="ORF">PZA18_13255</name>
</gene>
<evidence type="ECO:0000313" key="3">
    <source>
        <dbReference type="EMBL" id="MDK2125016.1"/>
    </source>
</evidence>
<accession>A0ABT7DY70</accession>